<evidence type="ECO:0000313" key="3">
    <source>
        <dbReference type="Proteomes" id="UP000028524"/>
    </source>
</evidence>
<keyword evidence="3" id="KW-1185">Reference proteome</keyword>
<dbReference type="AlphaFoldDB" id="A0A084R2E9"/>
<sequence>MPHSTGSGKRGSTTAPTKEKPMLDNWAADTSNRTEAFYSGPTTPGPRSSAQDALAQFNVQFGSYGSTNQGRSQGR</sequence>
<evidence type="ECO:0000313" key="2">
    <source>
        <dbReference type="EMBL" id="KFA70384.1"/>
    </source>
</evidence>
<organism evidence="2 3">
    <name type="scientific">Stachybotrys chlorohalonatus (strain IBT 40285)</name>
    <dbReference type="NCBI Taxonomy" id="1283841"/>
    <lineage>
        <taxon>Eukaryota</taxon>
        <taxon>Fungi</taxon>
        <taxon>Dikarya</taxon>
        <taxon>Ascomycota</taxon>
        <taxon>Pezizomycotina</taxon>
        <taxon>Sordariomycetes</taxon>
        <taxon>Hypocreomycetidae</taxon>
        <taxon>Hypocreales</taxon>
        <taxon>Stachybotryaceae</taxon>
        <taxon>Stachybotrys</taxon>
    </lineage>
</organism>
<dbReference type="EMBL" id="KL659203">
    <property type="protein sequence ID" value="KFA70384.1"/>
    <property type="molecule type" value="Genomic_DNA"/>
</dbReference>
<gene>
    <name evidence="2" type="ORF">S40285_09925</name>
</gene>
<protein>
    <submittedName>
        <fullName evidence="2">Uncharacterized protein</fullName>
    </submittedName>
</protein>
<proteinExistence type="predicted"/>
<evidence type="ECO:0000256" key="1">
    <source>
        <dbReference type="SAM" id="MobiDB-lite"/>
    </source>
</evidence>
<reference evidence="2 3" key="1">
    <citation type="journal article" date="2014" name="BMC Genomics">
        <title>Comparative genome sequencing reveals chemotype-specific gene clusters in the toxigenic black mold Stachybotrys.</title>
        <authorList>
            <person name="Semeiks J."/>
            <person name="Borek D."/>
            <person name="Otwinowski Z."/>
            <person name="Grishin N.V."/>
        </authorList>
    </citation>
    <scope>NUCLEOTIDE SEQUENCE [LARGE SCALE GENOMIC DNA]</scope>
    <source>
        <strain evidence="2 3">IBT 40285</strain>
    </source>
</reference>
<dbReference type="InParanoid" id="A0A084R2E9"/>
<dbReference type="HOGENOM" id="CLU_2689428_0_0_1"/>
<name>A0A084R2E9_STAC4</name>
<accession>A0A084R2E9</accession>
<feature type="compositionally biased region" description="Polar residues" evidence="1">
    <location>
        <begin position="1"/>
        <end position="16"/>
    </location>
</feature>
<feature type="region of interest" description="Disordered" evidence="1">
    <location>
        <begin position="1"/>
        <end position="24"/>
    </location>
</feature>
<dbReference type="Proteomes" id="UP000028524">
    <property type="component" value="Unassembled WGS sequence"/>
</dbReference>
<dbReference type="OrthoDB" id="10288559at2759"/>